<gene>
    <name evidence="2" type="ORF">SAMN04488040_1448</name>
</gene>
<feature type="domain" description="Methyltransferase FkbM" evidence="1">
    <location>
        <begin position="68"/>
        <end position="214"/>
    </location>
</feature>
<evidence type="ECO:0000313" key="3">
    <source>
        <dbReference type="Proteomes" id="UP000199239"/>
    </source>
</evidence>
<dbReference type="EMBL" id="FPAJ01000002">
    <property type="protein sequence ID" value="SFS67568.1"/>
    <property type="molecule type" value="Genomic_DNA"/>
</dbReference>
<name>A0A1I6RSX2_9RHOB</name>
<sequence length="231" mass="25168">MSASIKNEVVATYHGVEVLNAPHLGPNMIVNMELGKYERREVLSALKFIQEGDVVVEMGAGAGLVGAATAKNCAPAKIVSFEANHKLIPSIKALYDHNGIADIIEVHNQIVLSDPQAPEAVDFYIRGNFLGSGMTITKGMKNAEKVSVPVARWETIKEQLEPAVLLMDIEGAELEFFRHADLSGIRVIIAELHRHIYHRPGMREIREGIAAKGFIEDREASGGGVFVFTAV</sequence>
<dbReference type="RefSeq" id="WP_093915676.1">
    <property type="nucleotide sequence ID" value="NZ_FPAJ01000002.1"/>
</dbReference>
<dbReference type="AlphaFoldDB" id="A0A1I6RSX2"/>
<dbReference type="NCBIfam" id="TIGR01444">
    <property type="entry name" value="fkbM_fam"/>
    <property type="match status" value="1"/>
</dbReference>
<keyword evidence="2" id="KW-0808">Transferase</keyword>
<protein>
    <submittedName>
        <fullName evidence="2">Methyltransferase, FkbM family</fullName>
    </submittedName>
</protein>
<dbReference type="InterPro" id="IPR029063">
    <property type="entry name" value="SAM-dependent_MTases_sf"/>
</dbReference>
<dbReference type="GO" id="GO:0032259">
    <property type="term" value="P:methylation"/>
    <property type="evidence" value="ECO:0007669"/>
    <property type="project" value="UniProtKB-KW"/>
</dbReference>
<dbReference type="STRING" id="394264.SAMN04488040_1448"/>
<organism evidence="2 3">
    <name type="scientific">Sulfitobacter marinus</name>
    <dbReference type="NCBI Taxonomy" id="394264"/>
    <lineage>
        <taxon>Bacteria</taxon>
        <taxon>Pseudomonadati</taxon>
        <taxon>Pseudomonadota</taxon>
        <taxon>Alphaproteobacteria</taxon>
        <taxon>Rhodobacterales</taxon>
        <taxon>Roseobacteraceae</taxon>
        <taxon>Sulfitobacter</taxon>
    </lineage>
</organism>
<reference evidence="3" key="1">
    <citation type="submission" date="2016-10" db="EMBL/GenBank/DDBJ databases">
        <authorList>
            <person name="Varghese N."/>
            <person name="Submissions S."/>
        </authorList>
    </citation>
    <scope>NUCLEOTIDE SEQUENCE [LARGE SCALE GENOMIC DNA]</scope>
    <source>
        <strain evidence="3">DSM 23422</strain>
    </source>
</reference>
<dbReference type="Pfam" id="PF05050">
    <property type="entry name" value="Methyltransf_21"/>
    <property type="match status" value="1"/>
</dbReference>
<dbReference type="GO" id="GO:0008168">
    <property type="term" value="F:methyltransferase activity"/>
    <property type="evidence" value="ECO:0007669"/>
    <property type="project" value="UniProtKB-KW"/>
</dbReference>
<keyword evidence="2" id="KW-0489">Methyltransferase</keyword>
<evidence type="ECO:0000259" key="1">
    <source>
        <dbReference type="Pfam" id="PF05050"/>
    </source>
</evidence>
<keyword evidence="3" id="KW-1185">Reference proteome</keyword>
<dbReference type="InterPro" id="IPR006342">
    <property type="entry name" value="FkbM_mtfrase"/>
</dbReference>
<dbReference type="Proteomes" id="UP000199239">
    <property type="component" value="Unassembled WGS sequence"/>
</dbReference>
<accession>A0A1I6RSX2</accession>
<evidence type="ECO:0000313" key="2">
    <source>
        <dbReference type="EMBL" id="SFS67568.1"/>
    </source>
</evidence>
<dbReference type="SUPFAM" id="SSF53335">
    <property type="entry name" value="S-adenosyl-L-methionine-dependent methyltransferases"/>
    <property type="match status" value="1"/>
</dbReference>
<dbReference type="Gene3D" id="3.40.50.150">
    <property type="entry name" value="Vaccinia Virus protein VP39"/>
    <property type="match status" value="1"/>
</dbReference>
<proteinExistence type="predicted"/>
<dbReference type="OrthoDB" id="456767at2"/>